<keyword evidence="1" id="KW-1133">Transmembrane helix</keyword>
<keyword evidence="1" id="KW-0812">Transmembrane</keyword>
<evidence type="ECO:0000256" key="1">
    <source>
        <dbReference type="SAM" id="Phobius"/>
    </source>
</evidence>
<dbReference type="Pfam" id="PF16240">
    <property type="entry name" value="DUF4899"/>
    <property type="match status" value="1"/>
</dbReference>
<evidence type="ECO:0008006" key="4">
    <source>
        <dbReference type="Google" id="ProtNLM"/>
    </source>
</evidence>
<dbReference type="EMBL" id="FMYV01000002">
    <property type="protein sequence ID" value="SDC19360.1"/>
    <property type="molecule type" value="Genomic_DNA"/>
</dbReference>
<dbReference type="RefSeq" id="WP_091402623.1">
    <property type="nucleotide sequence ID" value="NZ_FMYV01000002.1"/>
</dbReference>
<evidence type="ECO:0000313" key="2">
    <source>
        <dbReference type="EMBL" id="SDC19360.1"/>
    </source>
</evidence>
<evidence type="ECO:0000313" key="3">
    <source>
        <dbReference type="Proteomes" id="UP000199322"/>
    </source>
</evidence>
<keyword evidence="1" id="KW-0472">Membrane</keyword>
<sequence>MDFYAIKFMSTSDLTGETFVGYIFGKKKQMPEFNVLVLNKKNLRQYELPDLNLDYIQFKSKIDQLAYEITKDKDLASNNRQFKAYFYTTLKKYGLEIIGSKLFLSVEEGDPFVIKAIVQDILYDWGGETQVKLIAQKYFYEDLTWLQAAEKEGEEGVYEYLKRGDVQNAIEVFPVIDPIDGFPIINLDVGDPLTVIRIDDESKKEKIPVHLISKEMIPGTNFLFLKIDLGEGIVGKTVVQKNLKVNVDTGKLEDARKRKEEIANGETEAKIIGDINDEFGGSKKFRGDSKLSSFDLILIMSFSIVGILLIVLIGIWLGAF</sequence>
<protein>
    <recommendedName>
        <fullName evidence="4">DUF4899 domain-containing protein</fullName>
    </recommendedName>
</protein>
<accession>A0A1G6JKT8</accession>
<dbReference type="AlphaFoldDB" id="A0A1G6JKT8"/>
<dbReference type="STRING" id="28234.SAMN04488588_0563"/>
<dbReference type="Proteomes" id="UP000199322">
    <property type="component" value="Unassembled WGS sequence"/>
</dbReference>
<organism evidence="2 3">
    <name type="scientific">Geotoga petraea</name>
    <dbReference type="NCBI Taxonomy" id="28234"/>
    <lineage>
        <taxon>Bacteria</taxon>
        <taxon>Thermotogati</taxon>
        <taxon>Thermotogota</taxon>
        <taxon>Thermotogae</taxon>
        <taxon>Petrotogales</taxon>
        <taxon>Petrotogaceae</taxon>
        <taxon>Geotoga</taxon>
    </lineage>
</organism>
<keyword evidence="3" id="KW-1185">Reference proteome</keyword>
<gene>
    <name evidence="2" type="ORF">SAMN04488588_0563</name>
</gene>
<dbReference type="InterPro" id="IPR032602">
    <property type="entry name" value="DUF4899"/>
</dbReference>
<feature type="transmembrane region" description="Helical" evidence="1">
    <location>
        <begin position="296"/>
        <end position="319"/>
    </location>
</feature>
<reference evidence="2 3" key="1">
    <citation type="submission" date="2016-10" db="EMBL/GenBank/DDBJ databases">
        <authorList>
            <person name="de Groot N.N."/>
        </authorList>
    </citation>
    <scope>NUCLEOTIDE SEQUENCE [LARGE SCALE GENOMIC DNA]</scope>
    <source>
        <strain evidence="2 3">WG14</strain>
    </source>
</reference>
<proteinExistence type="predicted"/>
<name>A0A1G6JKT8_9BACT</name>